<name>A0AAE2CN96_9LAMI</name>
<proteinExistence type="predicted"/>
<dbReference type="AlphaFoldDB" id="A0AAE2CN96"/>
<dbReference type="Proteomes" id="UP001293254">
    <property type="component" value="Unassembled WGS sequence"/>
</dbReference>
<dbReference type="EMBL" id="JACGWO010000004">
    <property type="protein sequence ID" value="KAK4428420.1"/>
    <property type="molecule type" value="Genomic_DNA"/>
</dbReference>
<sequence>MREVALSHEPIVHALEDVGHVVDGVLELRLSITELHLPIEELLLLVEDLLQGVGSWRHRAEVHGTTRLHERGRVEEELDGRRAQHRWTVLVATNCPNLDGETCGVGQQDGRHGVRHEQVVLVAHSRDHLHGLTSGEVHPIPTLDFLVTLQRKTGMQGDGSNDSPKYYCA</sequence>
<comment type="caution">
    <text evidence="1">The sequence shown here is derived from an EMBL/GenBank/DDBJ whole genome shotgun (WGS) entry which is preliminary data.</text>
</comment>
<accession>A0AAE2CN96</accession>
<reference evidence="1" key="2">
    <citation type="journal article" date="2024" name="Plant">
        <title>Genomic evolution and insights into agronomic trait innovations of Sesamum species.</title>
        <authorList>
            <person name="Miao H."/>
            <person name="Wang L."/>
            <person name="Qu L."/>
            <person name="Liu H."/>
            <person name="Sun Y."/>
            <person name="Le M."/>
            <person name="Wang Q."/>
            <person name="Wei S."/>
            <person name="Zheng Y."/>
            <person name="Lin W."/>
            <person name="Duan Y."/>
            <person name="Cao H."/>
            <person name="Xiong S."/>
            <person name="Wang X."/>
            <person name="Wei L."/>
            <person name="Li C."/>
            <person name="Ma Q."/>
            <person name="Ju M."/>
            <person name="Zhao R."/>
            <person name="Li G."/>
            <person name="Mu C."/>
            <person name="Tian Q."/>
            <person name="Mei H."/>
            <person name="Zhang T."/>
            <person name="Gao T."/>
            <person name="Zhang H."/>
        </authorList>
    </citation>
    <scope>NUCLEOTIDE SEQUENCE</scope>
    <source>
        <strain evidence="1">3651</strain>
    </source>
</reference>
<evidence type="ECO:0000313" key="1">
    <source>
        <dbReference type="EMBL" id="KAK4428420.1"/>
    </source>
</evidence>
<protein>
    <submittedName>
        <fullName evidence="1">Uncharacterized protein</fullName>
    </submittedName>
</protein>
<organism evidence="1 2">
    <name type="scientific">Sesamum alatum</name>
    <dbReference type="NCBI Taxonomy" id="300844"/>
    <lineage>
        <taxon>Eukaryota</taxon>
        <taxon>Viridiplantae</taxon>
        <taxon>Streptophyta</taxon>
        <taxon>Embryophyta</taxon>
        <taxon>Tracheophyta</taxon>
        <taxon>Spermatophyta</taxon>
        <taxon>Magnoliopsida</taxon>
        <taxon>eudicotyledons</taxon>
        <taxon>Gunneridae</taxon>
        <taxon>Pentapetalae</taxon>
        <taxon>asterids</taxon>
        <taxon>lamiids</taxon>
        <taxon>Lamiales</taxon>
        <taxon>Pedaliaceae</taxon>
        <taxon>Sesamum</taxon>
    </lineage>
</organism>
<reference evidence="1" key="1">
    <citation type="submission" date="2020-06" db="EMBL/GenBank/DDBJ databases">
        <authorList>
            <person name="Li T."/>
            <person name="Hu X."/>
            <person name="Zhang T."/>
            <person name="Song X."/>
            <person name="Zhang H."/>
            <person name="Dai N."/>
            <person name="Sheng W."/>
            <person name="Hou X."/>
            <person name="Wei L."/>
        </authorList>
    </citation>
    <scope>NUCLEOTIDE SEQUENCE</scope>
    <source>
        <strain evidence="1">3651</strain>
        <tissue evidence="1">Leaf</tissue>
    </source>
</reference>
<keyword evidence="2" id="KW-1185">Reference proteome</keyword>
<gene>
    <name evidence="1" type="ORF">Salat_1141600</name>
</gene>
<evidence type="ECO:0000313" key="2">
    <source>
        <dbReference type="Proteomes" id="UP001293254"/>
    </source>
</evidence>